<accession>A0A6N8J2E3</accession>
<dbReference type="AlphaFoldDB" id="A0A6N8J2E3"/>
<protein>
    <recommendedName>
        <fullName evidence="4">Molybdate ABC transporter substrate-binding protein</fullName>
    </recommendedName>
</protein>
<feature type="signal peptide" evidence="1">
    <location>
        <begin position="1"/>
        <end position="22"/>
    </location>
</feature>
<sequence length="249" mass="25563">MTALIRPFLALLAALLPLAVLADEVRVAAAGAAKQAIETLAPAFERASGHRVLASYDTVGAQRDRVARGEPVDVAVLSDAALAQLREAGKLAALAPQAIGRVQVGIAVPRSAPLPDLSSAQALREALLAAPSIAYADPARGATAGTHFAKVLDALELREPLRGRLTVLPFGVDVVEAVGQGRYALGISQSSEIVQHPGVRYAGPLPPPHGQGTGYAAAAVADTPAVRQWLAFIASPAGIEAFRASGFGR</sequence>
<keyword evidence="3" id="KW-1185">Reference proteome</keyword>
<evidence type="ECO:0000256" key="1">
    <source>
        <dbReference type="SAM" id="SignalP"/>
    </source>
</evidence>
<keyword evidence="1" id="KW-0732">Signal</keyword>
<dbReference type="EMBL" id="WSEL01000009">
    <property type="protein sequence ID" value="MVQ32460.1"/>
    <property type="molecule type" value="Genomic_DNA"/>
</dbReference>
<evidence type="ECO:0000313" key="2">
    <source>
        <dbReference type="EMBL" id="MVQ32460.1"/>
    </source>
</evidence>
<dbReference type="SUPFAM" id="SSF53850">
    <property type="entry name" value="Periplasmic binding protein-like II"/>
    <property type="match status" value="1"/>
</dbReference>
<gene>
    <name evidence="2" type="ORF">GON04_23595</name>
</gene>
<dbReference type="PANTHER" id="PTHR30632:SF11">
    <property type="entry name" value="BLR4797 PROTEIN"/>
    <property type="match status" value="1"/>
</dbReference>
<dbReference type="Pfam" id="PF13531">
    <property type="entry name" value="SBP_bac_11"/>
    <property type="match status" value="1"/>
</dbReference>
<comment type="caution">
    <text evidence="2">The sequence shown here is derived from an EMBL/GenBank/DDBJ whole genome shotgun (WGS) entry which is preliminary data.</text>
</comment>
<dbReference type="GO" id="GO:0015689">
    <property type="term" value="P:molybdate ion transport"/>
    <property type="evidence" value="ECO:0007669"/>
    <property type="project" value="TreeGrafter"/>
</dbReference>
<name>A0A6N8J2E3_9BURK</name>
<reference evidence="2 3" key="1">
    <citation type="submission" date="2019-12" db="EMBL/GenBank/DDBJ databases">
        <authorList>
            <person name="Huq M.A."/>
        </authorList>
    </citation>
    <scope>NUCLEOTIDE SEQUENCE [LARGE SCALE GENOMIC DNA]</scope>
    <source>
        <strain evidence="2 3">MAH-25</strain>
    </source>
</reference>
<dbReference type="RefSeq" id="WP_157400416.1">
    <property type="nucleotide sequence ID" value="NZ_WSEL01000009.1"/>
</dbReference>
<feature type="chain" id="PRO_5026906190" description="Molybdate ABC transporter substrate-binding protein" evidence="1">
    <location>
        <begin position="23"/>
        <end position="249"/>
    </location>
</feature>
<dbReference type="Gene3D" id="3.40.190.10">
    <property type="entry name" value="Periplasmic binding protein-like II"/>
    <property type="match status" value="2"/>
</dbReference>
<evidence type="ECO:0000313" key="3">
    <source>
        <dbReference type="Proteomes" id="UP000469385"/>
    </source>
</evidence>
<dbReference type="InterPro" id="IPR050682">
    <property type="entry name" value="ModA/WtpA"/>
</dbReference>
<proteinExistence type="predicted"/>
<dbReference type="Proteomes" id="UP000469385">
    <property type="component" value="Unassembled WGS sequence"/>
</dbReference>
<evidence type="ECO:0008006" key="4">
    <source>
        <dbReference type="Google" id="ProtNLM"/>
    </source>
</evidence>
<organism evidence="2 3">
    <name type="scientific">Ramlibacter pinisoli</name>
    <dbReference type="NCBI Taxonomy" id="2682844"/>
    <lineage>
        <taxon>Bacteria</taxon>
        <taxon>Pseudomonadati</taxon>
        <taxon>Pseudomonadota</taxon>
        <taxon>Betaproteobacteria</taxon>
        <taxon>Burkholderiales</taxon>
        <taxon>Comamonadaceae</taxon>
        <taxon>Ramlibacter</taxon>
    </lineage>
</organism>
<dbReference type="GO" id="GO:0030973">
    <property type="term" value="F:molybdate ion binding"/>
    <property type="evidence" value="ECO:0007669"/>
    <property type="project" value="TreeGrafter"/>
</dbReference>
<dbReference type="PANTHER" id="PTHR30632">
    <property type="entry name" value="MOLYBDATE-BINDING PERIPLASMIC PROTEIN"/>
    <property type="match status" value="1"/>
</dbReference>